<protein>
    <submittedName>
        <fullName evidence="1">Uncharacterized protein</fullName>
    </submittedName>
</protein>
<accession>A0A4Y3WJE4</accession>
<organism evidence="1 2">
    <name type="scientific">Nitrobacter winogradskyi</name>
    <name type="common">Nitrobacter agilis</name>
    <dbReference type="NCBI Taxonomy" id="913"/>
    <lineage>
        <taxon>Bacteria</taxon>
        <taxon>Pseudomonadati</taxon>
        <taxon>Pseudomonadota</taxon>
        <taxon>Alphaproteobacteria</taxon>
        <taxon>Hyphomicrobiales</taxon>
        <taxon>Nitrobacteraceae</taxon>
        <taxon>Nitrobacter</taxon>
    </lineage>
</organism>
<name>A0A4Y3WJE4_NITWI</name>
<dbReference type="Proteomes" id="UP000318825">
    <property type="component" value="Unassembled WGS sequence"/>
</dbReference>
<dbReference type="EMBL" id="BJNF01000112">
    <property type="protein sequence ID" value="GEC17476.1"/>
    <property type="molecule type" value="Genomic_DNA"/>
</dbReference>
<sequence>MSIFYVRNSDDNQRLRLYLFLFAEYDGEAEDGWARYRCEPEHEKAFEEYTRRKQVRWR</sequence>
<dbReference type="RefSeq" id="WP_181410563.1">
    <property type="nucleotide sequence ID" value="NZ_BJNF01000112.1"/>
</dbReference>
<gene>
    <name evidence="1" type="ORF">NWI01_33680</name>
</gene>
<evidence type="ECO:0000313" key="2">
    <source>
        <dbReference type="Proteomes" id="UP000318825"/>
    </source>
</evidence>
<dbReference type="AlphaFoldDB" id="A0A4Y3WJE4"/>
<comment type="caution">
    <text evidence="1">The sequence shown here is derived from an EMBL/GenBank/DDBJ whole genome shotgun (WGS) entry which is preliminary data.</text>
</comment>
<reference evidence="1 2" key="1">
    <citation type="submission" date="2019-06" db="EMBL/GenBank/DDBJ databases">
        <title>Whole genome shotgun sequence of Nitrobacter winogradskyi NBRC 14297.</title>
        <authorList>
            <person name="Hosoyama A."/>
            <person name="Uohara A."/>
            <person name="Ohji S."/>
            <person name="Ichikawa N."/>
        </authorList>
    </citation>
    <scope>NUCLEOTIDE SEQUENCE [LARGE SCALE GENOMIC DNA]</scope>
    <source>
        <strain evidence="1 2">NBRC 14297</strain>
    </source>
</reference>
<proteinExistence type="predicted"/>
<evidence type="ECO:0000313" key="1">
    <source>
        <dbReference type="EMBL" id="GEC17476.1"/>
    </source>
</evidence>